<organism evidence="1 2">
    <name type="scientific">Funneliformis caledonium</name>
    <dbReference type="NCBI Taxonomy" id="1117310"/>
    <lineage>
        <taxon>Eukaryota</taxon>
        <taxon>Fungi</taxon>
        <taxon>Fungi incertae sedis</taxon>
        <taxon>Mucoromycota</taxon>
        <taxon>Glomeromycotina</taxon>
        <taxon>Glomeromycetes</taxon>
        <taxon>Glomerales</taxon>
        <taxon>Glomeraceae</taxon>
        <taxon>Funneliformis</taxon>
    </lineage>
</organism>
<sequence>MGSFTRYFKAGASMQLYLFDPKLVILSPYQTQENFEVENFELDAFIDVCNEEEVKTKQGKNRMTKRPQSSRARDIDYHANIHVRLERRNLIHTHPLEINFTHNHVINSAESLSFRRVKDEVKEKLVELFKDGHSPTSALFTYEDELSYNGEDEEILYASSSLEMDTHYREFAQTFYYFYPLLRNHFEILWERRQFWAHSFRVGLPIRGNHTNNYIERSFGILKDIIFARTQAYNLVQVFHFIVTSMEIFYERSYLELHINILDTYALQNDFYAQ</sequence>
<accession>A0A9N9D0M4</accession>
<proteinExistence type="predicted"/>
<dbReference type="PANTHER" id="PTHR35385">
    <property type="entry name" value="PROTEIN B, PUTATIVE-RELATED-RELATED"/>
    <property type="match status" value="1"/>
</dbReference>
<reference evidence="1" key="1">
    <citation type="submission" date="2021-06" db="EMBL/GenBank/DDBJ databases">
        <authorList>
            <person name="Kallberg Y."/>
            <person name="Tangrot J."/>
            <person name="Rosling A."/>
        </authorList>
    </citation>
    <scope>NUCLEOTIDE SEQUENCE</scope>
    <source>
        <strain evidence="1">UK204</strain>
    </source>
</reference>
<gene>
    <name evidence="1" type="ORF">FCALED_LOCUS9444</name>
</gene>
<name>A0A9N9D0M4_9GLOM</name>
<dbReference type="AlphaFoldDB" id="A0A9N9D0M4"/>
<keyword evidence="2" id="KW-1185">Reference proteome</keyword>
<dbReference type="EMBL" id="CAJVPQ010003123">
    <property type="protein sequence ID" value="CAG8618737.1"/>
    <property type="molecule type" value="Genomic_DNA"/>
</dbReference>
<feature type="non-terminal residue" evidence="1">
    <location>
        <position position="274"/>
    </location>
</feature>
<dbReference type="PANTHER" id="PTHR35385:SF2">
    <property type="entry name" value="PROTEIN B, PUTATIVE-RELATED"/>
    <property type="match status" value="1"/>
</dbReference>
<evidence type="ECO:0000313" key="2">
    <source>
        <dbReference type="Proteomes" id="UP000789570"/>
    </source>
</evidence>
<evidence type="ECO:0000313" key="1">
    <source>
        <dbReference type="EMBL" id="CAG8618737.1"/>
    </source>
</evidence>
<comment type="caution">
    <text evidence="1">The sequence shown here is derived from an EMBL/GenBank/DDBJ whole genome shotgun (WGS) entry which is preliminary data.</text>
</comment>
<dbReference type="Proteomes" id="UP000789570">
    <property type="component" value="Unassembled WGS sequence"/>
</dbReference>
<protein>
    <submittedName>
        <fullName evidence="1">16243_t:CDS:1</fullName>
    </submittedName>
</protein>
<dbReference type="OrthoDB" id="2435991at2759"/>